<evidence type="ECO:0000313" key="1">
    <source>
        <dbReference type="EMBL" id="CUH50768.1"/>
    </source>
</evidence>
<sequence length="33" mass="3584">MRIDGHCETANTQSCLSLMEQDIHTATNASPAH</sequence>
<reference evidence="1 2" key="1">
    <citation type="submission" date="2015-09" db="EMBL/GenBank/DDBJ databases">
        <authorList>
            <consortium name="Swine Surveillance"/>
        </authorList>
    </citation>
    <scope>NUCLEOTIDE SEQUENCE [LARGE SCALE GENOMIC DNA]</scope>
    <source>
        <strain evidence="1 2">CECT 7688</strain>
    </source>
</reference>
<proteinExistence type="predicted"/>
<dbReference type="AlphaFoldDB" id="A0A0P1EKQ5"/>
<keyword evidence="2" id="KW-1185">Reference proteome</keyword>
<name>A0A0P1EKQ5_9RHOB</name>
<organism evidence="1 2">
    <name type="scientific">Shimia marina</name>
    <dbReference type="NCBI Taxonomy" id="321267"/>
    <lineage>
        <taxon>Bacteria</taxon>
        <taxon>Pseudomonadati</taxon>
        <taxon>Pseudomonadota</taxon>
        <taxon>Alphaproteobacteria</taxon>
        <taxon>Rhodobacterales</taxon>
        <taxon>Roseobacteraceae</taxon>
    </lineage>
</organism>
<gene>
    <name evidence="1" type="ORF">SHM7688_00197</name>
</gene>
<dbReference type="EMBL" id="CYPW01000002">
    <property type="protein sequence ID" value="CUH50768.1"/>
    <property type="molecule type" value="Genomic_DNA"/>
</dbReference>
<evidence type="ECO:0000313" key="2">
    <source>
        <dbReference type="Proteomes" id="UP000054823"/>
    </source>
</evidence>
<protein>
    <submittedName>
        <fullName evidence="1">Uncharacterized protein</fullName>
    </submittedName>
</protein>
<accession>A0A0P1EKQ5</accession>
<dbReference type="Proteomes" id="UP000054823">
    <property type="component" value="Unassembled WGS sequence"/>
</dbReference>